<accession>A0AAW3WHN5</accession>
<reference evidence="1" key="2">
    <citation type="journal article" date="2022" name="Nat. Biotechnol.">
        <title>Carbon-negative production of acetone and isopropanol by gas fermentation at industrial pilot scale.</title>
        <authorList>
            <person name="Liew F.E."/>
            <person name="Nogle R."/>
            <person name="Abdalla T."/>
            <person name="Rasor B.J."/>
            <person name="Canter C."/>
            <person name="Jensen R.O."/>
            <person name="Wang L."/>
            <person name="Strutz J."/>
            <person name="Chirania P."/>
            <person name="De Tissera S."/>
            <person name="Mueller A.P."/>
            <person name="Ruan Z."/>
            <person name="Gao A."/>
            <person name="Tran L."/>
            <person name="Engle N.L."/>
            <person name="Bromley J.C."/>
            <person name="Daniell J."/>
            <person name="Conrado R."/>
            <person name="Tschaplinski T.J."/>
            <person name="Giannone R.J."/>
            <person name="Hettich R.L."/>
            <person name="Karim A.S."/>
            <person name="Simpson S.D."/>
            <person name="Brown S.D."/>
            <person name="Leang C."/>
            <person name="Jewett M.C."/>
            <person name="Kopke M."/>
        </authorList>
    </citation>
    <scope>NUCLEOTIDE SEQUENCE</scope>
    <source>
        <strain evidence="1">DJ015</strain>
    </source>
</reference>
<evidence type="ECO:0000313" key="2">
    <source>
        <dbReference type="Proteomes" id="UP001194098"/>
    </source>
</evidence>
<name>A0AAW3WHN5_CLOBE</name>
<comment type="caution">
    <text evidence="1">The sequence shown here is derived from an EMBL/GenBank/DDBJ whole genome shotgun (WGS) entry which is preliminary data.</text>
</comment>
<sequence length="26" mass="3098">LFAICIDAQNEIRFFFEQALKIKLLI</sequence>
<dbReference type="EMBL" id="JABAGV010000435">
    <property type="protein sequence ID" value="MBC2478414.1"/>
    <property type="molecule type" value="Genomic_DNA"/>
</dbReference>
<dbReference type="AlphaFoldDB" id="A0AAW3WHN5"/>
<organism evidence="1 2">
    <name type="scientific">Clostridium beijerinckii</name>
    <name type="common">Clostridium MP</name>
    <dbReference type="NCBI Taxonomy" id="1520"/>
    <lineage>
        <taxon>Bacteria</taxon>
        <taxon>Bacillati</taxon>
        <taxon>Bacillota</taxon>
        <taxon>Clostridia</taxon>
        <taxon>Eubacteriales</taxon>
        <taxon>Clostridiaceae</taxon>
        <taxon>Clostridium</taxon>
    </lineage>
</organism>
<proteinExistence type="predicted"/>
<protein>
    <submittedName>
        <fullName evidence="1">Hpt domain-containing protein</fullName>
    </submittedName>
</protein>
<feature type="non-terminal residue" evidence="1">
    <location>
        <position position="1"/>
    </location>
</feature>
<reference evidence="1" key="1">
    <citation type="submission" date="2020-04" db="EMBL/GenBank/DDBJ databases">
        <authorList>
            <person name="Brown S."/>
        </authorList>
    </citation>
    <scope>NUCLEOTIDE SEQUENCE</scope>
    <source>
        <strain evidence="1">DJ015</strain>
    </source>
</reference>
<dbReference type="Proteomes" id="UP001194098">
    <property type="component" value="Unassembled WGS sequence"/>
</dbReference>
<evidence type="ECO:0000313" key="1">
    <source>
        <dbReference type="EMBL" id="MBC2478414.1"/>
    </source>
</evidence>
<gene>
    <name evidence="1" type="ORF">HGI39_27840</name>
</gene>